<accession>A0A419W6Y3</accession>
<evidence type="ECO:0000313" key="1">
    <source>
        <dbReference type="EMBL" id="RKD91227.1"/>
    </source>
</evidence>
<protein>
    <submittedName>
        <fullName evidence="1">Uncharacterized protein</fullName>
    </submittedName>
</protein>
<proteinExistence type="predicted"/>
<organism evidence="1 2">
    <name type="scientific">Mangrovibacterium diazotrophicum</name>
    <dbReference type="NCBI Taxonomy" id="1261403"/>
    <lineage>
        <taxon>Bacteria</taxon>
        <taxon>Pseudomonadati</taxon>
        <taxon>Bacteroidota</taxon>
        <taxon>Bacteroidia</taxon>
        <taxon>Marinilabiliales</taxon>
        <taxon>Prolixibacteraceae</taxon>
        <taxon>Mangrovibacterium</taxon>
    </lineage>
</organism>
<dbReference type="Proteomes" id="UP000283387">
    <property type="component" value="Unassembled WGS sequence"/>
</dbReference>
<evidence type="ECO:0000313" key="2">
    <source>
        <dbReference type="Proteomes" id="UP000283387"/>
    </source>
</evidence>
<dbReference type="AlphaFoldDB" id="A0A419W6Y3"/>
<keyword evidence="2" id="KW-1185">Reference proteome</keyword>
<name>A0A419W6Y3_9BACT</name>
<dbReference type="EMBL" id="RAPN01000001">
    <property type="protein sequence ID" value="RKD91227.1"/>
    <property type="molecule type" value="Genomic_DNA"/>
</dbReference>
<comment type="caution">
    <text evidence="1">The sequence shown here is derived from an EMBL/GenBank/DDBJ whole genome shotgun (WGS) entry which is preliminary data.</text>
</comment>
<reference evidence="1 2" key="1">
    <citation type="submission" date="2018-09" db="EMBL/GenBank/DDBJ databases">
        <title>Genomic Encyclopedia of Archaeal and Bacterial Type Strains, Phase II (KMG-II): from individual species to whole genera.</title>
        <authorList>
            <person name="Goeker M."/>
        </authorList>
    </citation>
    <scope>NUCLEOTIDE SEQUENCE [LARGE SCALE GENOMIC DNA]</scope>
    <source>
        <strain evidence="1 2">DSM 27148</strain>
    </source>
</reference>
<gene>
    <name evidence="1" type="ORF">BC643_1576</name>
</gene>
<sequence length="48" mass="5246">MTFVCFLGKVDLRLLGNKKASVSGGLRSIELINLIEYVAHLLKEVSVA</sequence>